<protein>
    <submittedName>
        <fullName evidence="2">Uncharacterized protein</fullName>
    </submittedName>
</protein>
<feature type="region of interest" description="Disordered" evidence="1">
    <location>
        <begin position="1"/>
        <end position="53"/>
    </location>
</feature>
<organism evidence="2 3">
    <name type="scientific">Tanacetum coccineum</name>
    <dbReference type="NCBI Taxonomy" id="301880"/>
    <lineage>
        <taxon>Eukaryota</taxon>
        <taxon>Viridiplantae</taxon>
        <taxon>Streptophyta</taxon>
        <taxon>Embryophyta</taxon>
        <taxon>Tracheophyta</taxon>
        <taxon>Spermatophyta</taxon>
        <taxon>Magnoliopsida</taxon>
        <taxon>eudicotyledons</taxon>
        <taxon>Gunneridae</taxon>
        <taxon>Pentapetalae</taxon>
        <taxon>asterids</taxon>
        <taxon>campanulids</taxon>
        <taxon>Asterales</taxon>
        <taxon>Asteraceae</taxon>
        <taxon>Asteroideae</taxon>
        <taxon>Anthemideae</taxon>
        <taxon>Anthemidinae</taxon>
        <taxon>Tanacetum</taxon>
    </lineage>
</organism>
<proteinExistence type="predicted"/>
<gene>
    <name evidence="2" type="ORF">Tco_0625657</name>
</gene>
<dbReference type="Proteomes" id="UP001151760">
    <property type="component" value="Unassembled WGS sequence"/>
</dbReference>
<evidence type="ECO:0000313" key="2">
    <source>
        <dbReference type="EMBL" id="GJS52295.1"/>
    </source>
</evidence>
<reference evidence="2" key="2">
    <citation type="submission" date="2022-01" db="EMBL/GenBank/DDBJ databases">
        <authorList>
            <person name="Yamashiro T."/>
            <person name="Shiraishi A."/>
            <person name="Satake H."/>
            <person name="Nakayama K."/>
        </authorList>
    </citation>
    <scope>NUCLEOTIDE SEQUENCE</scope>
</reference>
<keyword evidence="3" id="KW-1185">Reference proteome</keyword>
<sequence length="170" mass="18853">MSINSSLQNEVIKVNLENESPKDEISDPKKADESSSMLAPEITYDSESERDTQEPLFPLPKLIRAEPASTSINLISLADLTTFMADLTLNTTKSTRTNKISNKVSHAYVIKKKTETKPYVVPETYSDKKTDTSIEQLLHTLMEEVKDLKEHIKTPSGTSSSNSQSSSSKS</sequence>
<comment type="caution">
    <text evidence="2">The sequence shown here is derived from an EMBL/GenBank/DDBJ whole genome shotgun (WGS) entry which is preliminary data.</text>
</comment>
<evidence type="ECO:0000313" key="3">
    <source>
        <dbReference type="Proteomes" id="UP001151760"/>
    </source>
</evidence>
<feature type="region of interest" description="Disordered" evidence="1">
    <location>
        <begin position="148"/>
        <end position="170"/>
    </location>
</feature>
<reference evidence="2" key="1">
    <citation type="journal article" date="2022" name="Int. J. Mol. Sci.">
        <title>Draft Genome of Tanacetum Coccineum: Genomic Comparison of Closely Related Tanacetum-Family Plants.</title>
        <authorList>
            <person name="Yamashiro T."/>
            <person name="Shiraishi A."/>
            <person name="Nakayama K."/>
            <person name="Satake H."/>
        </authorList>
    </citation>
    <scope>NUCLEOTIDE SEQUENCE</scope>
</reference>
<dbReference type="EMBL" id="BQNB010008646">
    <property type="protein sequence ID" value="GJS52295.1"/>
    <property type="molecule type" value="Genomic_DNA"/>
</dbReference>
<name>A0ABQ4WHE7_9ASTR</name>
<feature type="compositionally biased region" description="Low complexity" evidence="1">
    <location>
        <begin position="156"/>
        <end position="170"/>
    </location>
</feature>
<feature type="compositionally biased region" description="Basic and acidic residues" evidence="1">
    <location>
        <begin position="19"/>
        <end position="33"/>
    </location>
</feature>
<accession>A0ABQ4WHE7</accession>
<evidence type="ECO:0000256" key="1">
    <source>
        <dbReference type="SAM" id="MobiDB-lite"/>
    </source>
</evidence>